<protein>
    <submittedName>
        <fullName evidence="1">Uncharacterized protein</fullName>
    </submittedName>
</protein>
<gene>
    <name evidence="1" type="ORF">GN958_ATG06990</name>
</gene>
<proteinExistence type="predicted"/>
<dbReference type="Proteomes" id="UP000704712">
    <property type="component" value="Unassembled WGS sequence"/>
</dbReference>
<name>A0A8S9UXP7_PHYIN</name>
<sequence length="95" mass="10860">MASGWSYAKSSKHFTSRSVRSVASSLVPIRELMKTVKRMEINEAAAKEDDTVLRELGSHDKEEPHASNAVLWLDKYVQATKRHGIYYNKRRANQP</sequence>
<evidence type="ECO:0000313" key="1">
    <source>
        <dbReference type="EMBL" id="KAF4143904.1"/>
    </source>
</evidence>
<comment type="caution">
    <text evidence="1">The sequence shown here is derived from an EMBL/GenBank/DDBJ whole genome shotgun (WGS) entry which is preliminary data.</text>
</comment>
<accession>A0A8S9UXP7</accession>
<organism evidence="1 2">
    <name type="scientific">Phytophthora infestans</name>
    <name type="common">Potato late blight agent</name>
    <name type="synonym">Botrytis infestans</name>
    <dbReference type="NCBI Taxonomy" id="4787"/>
    <lineage>
        <taxon>Eukaryota</taxon>
        <taxon>Sar</taxon>
        <taxon>Stramenopiles</taxon>
        <taxon>Oomycota</taxon>
        <taxon>Peronosporomycetes</taxon>
        <taxon>Peronosporales</taxon>
        <taxon>Peronosporaceae</taxon>
        <taxon>Phytophthora</taxon>
    </lineage>
</organism>
<dbReference type="EMBL" id="JAACNO010000947">
    <property type="protein sequence ID" value="KAF4143904.1"/>
    <property type="molecule type" value="Genomic_DNA"/>
</dbReference>
<dbReference type="AlphaFoldDB" id="A0A8S9UXP7"/>
<evidence type="ECO:0000313" key="2">
    <source>
        <dbReference type="Proteomes" id="UP000704712"/>
    </source>
</evidence>
<reference evidence="1" key="1">
    <citation type="submission" date="2020-03" db="EMBL/GenBank/DDBJ databases">
        <title>Hybrid Assembly of Korean Phytophthora infestans isolates.</title>
        <authorList>
            <person name="Prokchorchik M."/>
            <person name="Lee Y."/>
            <person name="Seo J."/>
            <person name="Cho J.-H."/>
            <person name="Park Y.-E."/>
            <person name="Jang D.-C."/>
            <person name="Im J.-S."/>
            <person name="Choi J.-G."/>
            <person name="Park H.-J."/>
            <person name="Lee G.-B."/>
            <person name="Lee Y.-G."/>
            <person name="Hong S.-Y."/>
            <person name="Cho K."/>
            <person name="Sohn K.H."/>
        </authorList>
    </citation>
    <scope>NUCLEOTIDE SEQUENCE</scope>
    <source>
        <strain evidence="1">KR_2_A2</strain>
    </source>
</reference>